<dbReference type="SUPFAM" id="SSF82771">
    <property type="entry name" value="GIY-YIG endonuclease"/>
    <property type="match status" value="1"/>
</dbReference>
<reference evidence="3" key="2">
    <citation type="journal article" date="2021" name="Microbiome">
        <title>Successional dynamics and alternative stable states in a saline activated sludge microbial community over 9 years.</title>
        <authorList>
            <person name="Wang Y."/>
            <person name="Ye J."/>
            <person name="Ju F."/>
            <person name="Liu L."/>
            <person name="Boyd J.A."/>
            <person name="Deng Y."/>
            <person name="Parks D.H."/>
            <person name="Jiang X."/>
            <person name="Yin X."/>
            <person name="Woodcroft B.J."/>
            <person name="Tyson G.W."/>
            <person name="Hugenholtz P."/>
            <person name="Polz M.F."/>
            <person name="Zhang T."/>
        </authorList>
    </citation>
    <scope>NUCLEOTIDE SEQUENCE</scope>
    <source>
        <strain evidence="3">HKST-UBA14</strain>
    </source>
</reference>
<dbReference type="PANTHER" id="PTHR34477">
    <property type="entry name" value="UPF0213 PROTEIN YHBQ"/>
    <property type="match status" value="1"/>
</dbReference>
<dbReference type="AlphaFoldDB" id="A0A955L6Q7"/>
<comment type="similarity">
    <text evidence="1">Belongs to the UPF0213 family.</text>
</comment>
<dbReference type="CDD" id="cd10456">
    <property type="entry name" value="GIY-YIG_UPF0213"/>
    <property type="match status" value="1"/>
</dbReference>
<evidence type="ECO:0000256" key="1">
    <source>
        <dbReference type="ARBA" id="ARBA00007435"/>
    </source>
</evidence>
<comment type="caution">
    <text evidence="3">The sequence shown here is derived from an EMBL/GenBank/DDBJ whole genome shotgun (WGS) entry which is preliminary data.</text>
</comment>
<name>A0A955L6Q7_9BACT</name>
<dbReference type="Gene3D" id="3.40.1440.10">
    <property type="entry name" value="GIY-YIG endonuclease"/>
    <property type="match status" value="1"/>
</dbReference>
<evidence type="ECO:0000313" key="4">
    <source>
        <dbReference type="Proteomes" id="UP000783287"/>
    </source>
</evidence>
<gene>
    <name evidence="3" type="ORF">KC909_06775</name>
</gene>
<dbReference type="PROSITE" id="PS50164">
    <property type="entry name" value="GIY_YIG"/>
    <property type="match status" value="1"/>
</dbReference>
<dbReference type="InterPro" id="IPR000305">
    <property type="entry name" value="GIY-YIG_endonuc"/>
</dbReference>
<evidence type="ECO:0000313" key="3">
    <source>
        <dbReference type="EMBL" id="MCA9384037.1"/>
    </source>
</evidence>
<proteinExistence type="inferred from homology"/>
<evidence type="ECO:0000259" key="2">
    <source>
        <dbReference type="PROSITE" id="PS50164"/>
    </source>
</evidence>
<feature type="domain" description="GIY-YIG" evidence="2">
    <location>
        <begin position="7"/>
        <end position="83"/>
    </location>
</feature>
<dbReference type="InterPro" id="IPR035901">
    <property type="entry name" value="GIY-YIG_endonuc_sf"/>
</dbReference>
<dbReference type="EMBL" id="JAGQLK010000223">
    <property type="protein sequence ID" value="MCA9384037.1"/>
    <property type="molecule type" value="Genomic_DNA"/>
</dbReference>
<protein>
    <submittedName>
        <fullName evidence="3">GIY-YIG nuclease family protein</fullName>
    </submittedName>
</protein>
<sequence>MVTKKKNKWSLYILECADGSLYTGITNDVENRLDMHRSGNGSKYVRTRLPFKLVYLEKVGDRSQASKREYEIKSLTKQQKLELIRRSDQS</sequence>
<dbReference type="Pfam" id="PF01541">
    <property type="entry name" value="GIY-YIG"/>
    <property type="match status" value="1"/>
</dbReference>
<reference evidence="3" key="1">
    <citation type="submission" date="2020-04" db="EMBL/GenBank/DDBJ databases">
        <authorList>
            <person name="Zhang T."/>
        </authorList>
    </citation>
    <scope>NUCLEOTIDE SEQUENCE</scope>
    <source>
        <strain evidence="3">HKST-UBA14</strain>
    </source>
</reference>
<dbReference type="InterPro" id="IPR050190">
    <property type="entry name" value="UPF0213_domain"/>
</dbReference>
<organism evidence="3 4">
    <name type="scientific">Candidatus Dojkabacteria bacterium</name>
    <dbReference type="NCBI Taxonomy" id="2099670"/>
    <lineage>
        <taxon>Bacteria</taxon>
        <taxon>Candidatus Dojkabacteria</taxon>
    </lineage>
</organism>
<accession>A0A955L6Q7</accession>
<dbReference type="Proteomes" id="UP000783287">
    <property type="component" value="Unassembled WGS sequence"/>
</dbReference>
<dbReference type="PANTHER" id="PTHR34477:SF1">
    <property type="entry name" value="UPF0213 PROTEIN YHBQ"/>
    <property type="match status" value="1"/>
</dbReference>